<evidence type="ECO:0000256" key="1">
    <source>
        <dbReference type="ARBA" id="ARBA00006484"/>
    </source>
</evidence>
<evidence type="ECO:0000256" key="2">
    <source>
        <dbReference type="ARBA" id="ARBA00023002"/>
    </source>
</evidence>
<keyword evidence="2" id="KW-0560">Oxidoreductase</keyword>
<evidence type="ECO:0000313" key="5">
    <source>
        <dbReference type="Proteomes" id="UP000245683"/>
    </source>
</evidence>
<dbReference type="OrthoDB" id="9806974at2"/>
<dbReference type="PANTHER" id="PTHR43008:SF4">
    <property type="entry name" value="CHAIN DEHYDROGENASE, PUTATIVE (AFU_ORTHOLOGUE AFUA_4G08710)-RELATED"/>
    <property type="match status" value="1"/>
</dbReference>
<dbReference type="InterPro" id="IPR036291">
    <property type="entry name" value="NAD(P)-bd_dom_sf"/>
</dbReference>
<proteinExistence type="inferred from homology"/>
<comment type="caution">
    <text evidence="4">The sequence shown here is derived from an EMBL/GenBank/DDBJ whole genome shotgun (WGS) entry which is preliminary data.</text>
</comment>
<gene>
    <name evidence="4" type="ORF">DLJ46_11755</name>
</gene>
<dbReference type="CDD" id="cd05233">
    <property type="entry name" value="SDR_c"/>
    <property type="match status" value="1"/>
</dbReference>
<comment type="similarity">
    <text evidence="1">Belongs to the short-chain dehydrogenases/reductases (SDR) family.</text>
</comment>
<evidence type="ECO:0000259" key="3">
    <source>
        <dbReference type="SMART" id="SM00822"/>
    </source>
</evidence>
<dbReference type="GO" id="GO:0050664">
    <property type="term" value="F:oxidoreductase activity, acting on NAD(P)H, oxygen as acceptor"/>
    <property type="evidence" value="ECO:0007669"/>
    <property type="project" value="TreeGrafter"/>
</dbReference>
<organism evidence="4 5">
    <name type="scientific">Micromonospora globispora</name>
    <dbReference type="NCBI Taxonomy" id="1450148"/>
    <lineage>
        <taxon>Bacteria</taxon>
        <taxon>Bacillati</taxon>
        <taxon>Actinomycetota</taxon>
        <taxon>Actinomycetes</taxon>
        <taxon>Micromonosporales</taxon>
        <taxon>Micromonosporaceae</taxon>
        <taxon>Micromonospora</taxon>
    </lineage>
</organism>
<protein>
    <recommendedName>
        <fullName evidence="3">Ketoreductase domain-containing protein</fullName>
    </recommendedName>
</protein>
<keyword evidence="5" id="KW-1185">Reference proteome</keyword>
<dbReference type="PRINTS" id="PR00081">
    <property type="entry name" value="GDHRDH"/>
</dbReference>
<dbReference type="Pfam" id="PF00106">
    <property type="entry name" value="adh_short"/>
    <property type="match status" value="1"/>
</dbReference>
<dbReference type="AlphaFoldDB" id="A0A317KB86"/>
<dbReference type="RefSeq" id="WP_109944698.1">
    <property type="nucleotide sequence ID" value="NZ_QGGF01000199.1"/>
</dbReference>
<evidence type="ECO:0000313" key="4">
    <source>
        <dbReference type="EMBL" id="PWU48537.1"/>
    </source>
</evidence>
<sequence length="231" mass="24908">MDAKTFVVVGGTSGLGLAVARQIGKDHRVAVLGDVPDEVSAVAAELGCTGLVCDVSLHEHVRAAFAEVVDRYGVIDGVVTCASVWAGGDLLELPPERIRRAVEVNALGTTYVLREALYHLHRQGFGNVVYTGAMAVVKARPGIPVYRATKSYGASLVESLAEAQHSNRIKVMQLHPGPMPTRLQERVGAEFLDEIYALPEQVASEVVRLLLLAPDDLYVSNELVLRADGRW</sequence>
<dbReference type="Proteomes" id="UP000245683">
    <property type="component" value="Unassembled WGS sequence"/>
</dbReference>
<dbReference type="Gene3D" id="3.40.50.720">
    <property type="entry name" value="NAD(P)-binding Rossmann-like Domain"/>
    <property type="match status" value="1"/>
</dbReference>
<feature type="domain" description="Ketoreductase" evidence="3">
    <location>
        <begin position="4"/>
        <end position="181"/>
    </location>
</feature>
<dbReference type="PANTHER" id="PTHR43008">
    <property type="entry name" value="BENZIL REDUCTASE"/>
    <property type="match status" value="1"/>
</dbReference>
<dbReference type="EMBL" id="QGSV01000156">
    <property type="protein sequence ID" value="PWU48537.1"/>
    <property type="molecule type" value="Genomic_DNA"/>
</dbReference>
<dbReference type="SMART" id="SM00822">
    <property type="entry name" value="PKS_KR"/>
    <property type="match status" value="1"/>
</dbReference>
<name>A0A317KB86_9ACTN</name>
<reference evidence="5" key="1">
    <citation type="submission" date="2018-05" db="EMBL/GenBank/DDBJ databases">
        <title>Micromonospora globispora sp. nov. and Micromonospora rugosa sp. nov., isolated from marine sediment.</title>
        <authorList>
            <person name="Carro L."/>
            <person name="Aysel V."/>
            <person name="Cetin D."/>
            <person name="Igual J.M."/>
            <person name="Klenk H.-P."/>
            <person name="Trujillo M.E."/>
            <person name="Sahin N."/>
        </authorList>
    </citation>
    <scope>NUCLEOTIDE SEQUENCE [LARGE SCALE GENOMIC DNA]</scope>
    <source>
        <strain evidence="5">S2904</strain>
    </source>
</reference>
<accession>A0A317KB86</accession>
<dbReference type="InterPro" id="IPR057326">
    <property type="entry name" value="KR_dom"/>
</dbReference>
<dbReference type="InterPro" id="IPR002347">
    <property type="entry name" value="SDR_fam"/>
</dbReference>
<dbReference type="SUPFAM" id="SSF51735">
    <property type="entry name" value="NAD(P)-binding Rossmann-fold domains"/>
    <property type="match status" value="1"/>
</dbReference>